<proteinExistence type="predicted"/>
<dbReference type="CDD" id="cd00067">
    <property type="entry name" value="GAL4"/>
    <property type="match status" value="1"/>
</dbReference>
<dbReference type="EMBL" id="MU805960">
    <property type="protein sequence ID" value="KAJ3844127.1"/>
    <property type="molecule type" value="Genomic_DNA"/>
</dbReference>
<evidence type="ECO:0000256" key="2">
    <source>
        <dbReference type="ARBA" id="ARBA00022723"/>
    </source>
</evidence>
<dbReference type="PROSITE" id="PS00463">
    <property type="entry name" value="ZN2_CY6_FUNGAL_1"/>
    <property type="match status" value="1"/>
</dbReference>
<feature type="compositionally biased region" description="Polar residues" evidence="4">
    <location>
        <begin position="721"/>
        <end position="743"/>
    </location>
</feature>
<protein>
    <submittedName>
        <fullName evidence="6">Fungal-specific transcription factor domain-containing protein</fullName>
    </submittedName>
</protein>
<evidence type="ECO:0000256" key="4">
    <source>
        <dbReference type="SAM" id="MobiDB-lite"/>
    </source>
</evidence>
<dbReference type="InterPro" id="IPR007219">
    <property type="entry name" value="XnlR_reg_dom"/>
</dbReference>
<evidence type="ECO:0000256" key="3">
    <source>
        <dbReference type="ARBA" id="ARBA00023242"/>
    </source>
</evidence>
<dbReference type="AlphaFoldDB" id="A0AA38UMG1"/>
<dbReference type="PANTHER" id="PTHR31001">
    <property type="entry name" value="UNCHARACTERIZED TRANSCRIPTIONAL REGULATORY PROTEIN"/>
    <property type="match status" value="1"/>
</dbReference>
<dbReference type="InterPro" id="IPR036864">
    <property type="entry name" value="Zn2-C6_fun-type_DNA-bd_sf"/>
</dbReference>
<feature type="domain" description="Zn(2)-C6 fungal-type" evidence="5">
    <location>
        <begin position="32"/>
        <end position="61"/>
    </location>
</feature>
<feature type="compositionally biased region" description="Basic and acidic residues" evidence="4">
    <location>
        <begin position="707"/>
        <end position="720"/>
    </location>
</feature>
<dbReference type="CDD" id="cd12148">
    <property type="entry name" value="fungal_TF_MHR"/>
    <property type="match status" value="1"/>
</dbReference>
<feature type="compositionally biased region" description="Low complexity" evidence="4">
    <location>
        <begin position="744"/>
        <end position="764"/>
    </location>
</feature>
<evidence type="ECO:0000256" key="1">
    <source>
        <dbReference type="ARBA" id="ARBA00004123"/>
    </source>
</evidence>
<dbReference type="Pfam" id="PF00172">
    <property type="entry name" value="Zn_clus"/>
    <property type="match status" value="1"/>
</dbReference>
<feature type="region of interest" description="Disordered" evidence="4">
    <location>
        <begin position="1"/>
        <end position="21"/>
    </location>
</feature>
<dbReference type="PROSITE" id="PS50048">
    <property type="entry name" value="ZN2_CY6_FUNGAL_2"/>
    <property type="match status" value="1"/>
</dbReference>
<evidence type="ECO:0000313" key="7">
    <source>
        <dbReference type="Proteomes" id="UP001163846"/>
    </source>
</evidence>
<dbReference type="GO" id="GO:0008270">
    <property type="term" value="F:zinc ion binding"/>
    <property type="evidence" value="ECO:0007669"/>
    <property type="project" value="InterPro"/>
</dbReference>
<feature type="region of interest" description="Disordered" evidence="4">
    <location>
        <begin position="691"/>
        <end position="764"/>
    </location>
</feature>
<dbReference type="SUPFAM" id="SSF57701">
    <property type="entry name" value="Zn2/Cys6 DNA-binding domain"/>
    <property type="match status" value="1"/>
</dbReference>
<gene>
    <name evidence="6" type="ORF">F5878DRAFT_602971</name>
</gene>
<keyword evidence="2" id="KW-0479">Metal-binding</keyword>
<sequence length="915" mass="102518">MSFEGPAESPPLLHRMSSQDRTDIRRVQGQISCAECRRLKLKCDKKIPCNSCVRRGFSSLCPTQSLTTTPATKRNDTVALRKKLQTIDEHVKQLENALSMLQATVSSEPHPLLVGHPRSSKIEPQSQGSSLMQSDMVDALGTLTLGKLGGARYLGRSAVSESLLEGSPEALRSRERDNFIPDNEIAHLVNSFPCALDSTWDVETSMKLIISYLPEKERAWVLADEFLKHNFWYIKTVTKEELYDELLIPTYQFLSTLNAWSEDWTFPLSPTRLAVLFICLAHGSLADLRMPMYSTESTLLFYVSRASLALHPVLVSPDLASIQALTLMASYYGTGGPDYSIEALWVYLTIAAKLAHSLGLHRESPRWGLDEKTIQRRRVIFWELYTYDVMISLDLGRPPSLFTAHVDTPLPSDEDDSLDDKGNLQDPGFHRWRMTFSKDVVTAVANFTLSPSMPDYQAILDLDRLVREHPLPQKYDPLRALSNTFEESSATVSNEHPGDDATSQALKGHHLTQFRAVVIMHIHRAFFAHALLQSPSDPLNSVYASSLLAAYRIASVLVHLNVRNFHKYSEHLSRYWEIWTGLLSAGITLGLIVARSPSCPIAANAYAELRLAVDLFEMGAPKSDKAKRALNVLLRMYDKATNSYLSMKFQENTENKGKEMKPMIAEDADALHTLETFAGYTRVLMKEMQSSRKESGLYHSPESDSSEASRRNPYKSDPESRSQTAPLEDLNTTHSGQRSTYVLPSSSTSPSSSSSSSSPYHSSSSVAARSTDYISPWQSPSTHAERNPFFEHAISSAPFHRLERSLSQSHVFDSPPAAGHELGMSGKTQAVPNRSSMRYIPQRRYSNWNDNRSQAPVQVPRGDLDHSLRQRMNEAQSWGPTGFVANNQPGNLYMMPVDAQWEELMRHEGVWGADT</sequence>
<dbReference type="Proteomes" id="UP001163846">
    <property type="component" value="Unassembled WGS sequence"/>
</dbReference>
<evidence type="ECO:0000313" key="6">
    <source>
        <dbReference type="EMBL" id="KAJ3844127.1"/>
    </source>
</evidence>
<accession>A0AA38UMG1</accession>
<keyword evidence="3" id="KW-0539">Nucleus</keyword>
<evidence type="ECO:0000259" key="5">
    <source>
        <dbReference type="PROSITE" id="PS50048"/>
    </source>
</evidence>
<keyword evidence="7" id="KW-1185">Reference proteome</keyword>
<dbReference type="GO" id="GO:0003677">
    <property type="term" value="F:DNA binding"/>
    <property type="evidence" value="ECO:0007669"/>
    <property type="project" value="InterPro"/>
</dbReference>
<comment type="caution">
    <text evidence="6">The sequence shown here is derived from an EMBL/GenBank/DDBJ whole genome shotgun (WGS) entry which is preliminary data.</text>
</comment>
<dbReference type="InterPro" id="IPR001138">
    <property type="entry name" value="Zn2Cys6_DnaBD"/>
</dbReference>
<dbReference type="InterPro" id="IPR050613">
    <property type="entry name" value="Sec_Metabolite_Reg"/>
</dbReference>
<dbReference type="SMART" id="SM00906">
    <property type="entry name" value="Fungal_trans"/>
    <property type="match status" value="1"/>
</dbReference>
<organism evidence="6 7">
    <name type="scientific">Lentinula raphanica</name>
    <dbReference type="NCBI Taxonomy" id="153919"/>
    <lineage>
        <taxon>Eukaryota</taxon>
        <taxon>Fungi</taxon>
        <taxon>Dikarya</taxon>
        <taxon>Basidiomycota</taxon>
        <taxon>Agaricomycotina</taxon>
        <taxon>Agaricomycetes</taxon>
        <taxon>Agaricomycetidae</taxon>
        <taxon>Agaricales</taxon>
        <taxon>Marasmiineae</taxon>
        <taxon>Omphalotaceae</taxon>
        <taxon>Lentinula</taxon>
    </lineage>
</organism>
<dbReference type="GO" id="GO:0005634">
    <property type="term" value="C:nucleus"/>
    <property type="evidence" value="ECO:0007669"/>
    <property type="project" value="UniProtKB-SubCell"/>
</dbReference>
<comment type="subcellular location">
    <subcellularLocation>
        <location evidence="1">Nucleus</location>
    </subcellularLocation>
</comment>
<name>A0AA38UMG1_9AGAR</name>
<dbReference type="SMART" id="SM00066">
    <property type="entry name" value="GAL4"/>
    <property type="match status" value="1"/>
</dbReference>
<dbReference type="Gene3D" id="4.10.240.10">
    <property type="entry name" value="Zn(2)-C6 fungal-type DNA-binding domain"/>
    <property type="match status" value="1"/>
</dbReference>
<dbReference type="Pfam" id="PF04082">
    <property type="entry name" value="Fungal_trans"/>
    <property type="match status" value="1"/>
</dbReference>
<dbReference type="PANTHER" id="PTHR31001:SF56">
    <property type="entry name" value="ZN(2)-C6 FUNGAL-TYPE DOMAIN-CONTAINING PROTEIN"/>
    <property type="match status" value="1"/>
</dbReference>
<dbReference type="GO" id="GO:0006351">
    <property type="term" value="P:DNA-templated transcription"/>
    <property type="evidence" value="ECO:0007669"/>
    <property type="project" value="InterPro"/>
</dbReference>
<reference evidence="6" key="1">
    <citation type="submission" date="2022-08" db="EMBL/GenBank/DDBJ databases">
        <authorList>
            <consortium name="DOE Joint Genome Institute"/>
            <person name="Min B."/>
            <person name="Riley R."/>
            <person name="Sierra-Patev S."/>
            <person name="Naranjo-Ortiz M."/>
            <person name="Looney B."/>
            <person name="Konkel Z."/>
            <person name="Slot J.C."/>
            <person name="Sakamoto Y."/>
            <person name="Steenwyk J.L."/>
            <person name="Rokas A."/>
            <person name="Carro J."/>
            <person name="Camarero S."/>
            <person name="Ferreira P."/>
            <person name="Molpeceres G."/>
            <person name="Ruiz-Duenas F.J."/>
            <person name="Serrano A."/>
            <person name="Henrissat B."/>
            <person name="Drula E."/>
            <person name="Hughes K.W."/>
            <person name="Mata J.L."/>
            <person name="Ishikawa N.K."/>
            <person name="Vargas-Isla R."/>
            <person name="Ushijima S."/>
            <person name="Smith C.A."/>
            <person name="Ahrendt S."/>
            <person name="Andreopoulos W."/>
            <person name="He G."/>
            <person name="Labutti K."/>
            <person name="Lipzen A."/>
            <person name="Ng V."/>
            <person name="Sandor L."/>
            <person name="Barry K."/>
            <person name="Martinez A.T."/>
            <person name="Xiao Y."/>
            <person name="Gibbons J.G."/>
            <person name="Terashima K."/>
            <person name="Hibbett D.S."/>
            <person name="Grigoriev I.V."/>
        </authorList>
    </citation>
    <scope>NUCLEOTIDE SEQUENCE</scope>
    <source>
        <strain evidence="6">TFB9207</strain>
    </source>
</reference>
<dbReference type="GO" id="GO:0000981">
    <property type="term" value="F:DNA-binding transcription factor activity, RNA polymerase II-specific"/>
    <property type="evidence" value="ECO:0007669"/>
    <property type="project" value="InterPro"/>
</dbReference>